<dbReference type="EMBL" id="JRHO01000013">
    <property type="protein sequence ID" value="KGK98613.1"/>
    <property type="molecule type" value="Genomic_DNA"/>
</dbReference>
<dbReference type="OrthoDB" id="36424at2157"/>
<keyword evidence="2" id="KW-1185">Reference proteome</keyword>
<name>A0A099T364_METMT</name>
<dbReference type="Pfam" id="PF03692">
    <property type="entry name" value="CxxCxxCC"/>
    <property type="match status" value="1"/>
</dbReference>
<accession>A0A099T364</accession>
<protein>
    <submittedName>
        <fullName evidence="1">Fe-S oxidoreductase</fullName>
    </submittedName>
</protein>
<organism evidence="1 2">
    <name type="scientific">Methanococcoides methylutens</name>
    <dbReference type="NCBI Taxonomy" id="2226"/>
    <lineage>
        <taxon>Archaea</taxon>
        <taxon>Methanobacteriati</taxon>
        <taxon>Methanobacteriota</taxon>
        <taxon>Stenosarchaea group</taxon>
        <taxon>Methanomicrobia</taxon>
        <taxon>Methanosarcinales</taxon>
        <taxon>Methanosarcinaceae</taxon>
        <taxon>Methanococcoides</taxon>
    </lineage>
</organism>
<proteinExistence type="predicted"/>
<reference evidence="1 2" key="1">
    <citation type="submission" date="2014-09" db="EMBL/GenBank/DDBJ databases">
        <title>Draft genome sequence of an obligately methylotrophic methanogen, Methanococcoides methylutens, isolated from marine sediment.</title>
        <authorList>
            <person name="Guan Y."/>
            <person name="Ngugi D.K."/>
            <person name="Blom J."/>
            <person name="Ali S."/>
            <person name="Ferry J.G."/>
            <person name="Stingl U."/>
        </authorList>
    </citation>
    <scope>NUCLEOTIDE SEQUENCE [LARGE SCALE GENOMIC DNA]</scope>
    <source>
        <strain evidence="1 2">DSM 2657</strain>
    </source>
</reference>
<gene>
    <name evidence="1" type="ORF">LI82_07020</name>
</gene>
<dbReference type="InterPro" id="IPR005358">
    <property type="entry name" value="Puta_zinc/iron-chelating_dom"/>
</dbReference>
<evidence type="ECO:0000313" key="1">
    <source>
        <dbReference type="EMBL" id="KGK98613.1"/>
    </source>
</evidence>
<comment type="caution">
    <text evidence="1">The sequence shown here is derived from an EMBL/GenBank/DDBJ whole genome shotgun (WGS) entry which is preliminary data.</text>
</comment>
<dbReference type="RefSeq" id="WP_081955766.1">
    <property type="nucleotide sequence ID" value="NZ_CAAGSM010000009.1"/>
</dbReference>
<dbReference type="Proteomes" id="UP000029859">
    <property type="component" value="Unassembled WGS sequence"/>
</dbReference>
<sequence length="208" mass="23997">MNSVIMVKKAIHYNVIQNILQYYECPDTCKAECCRNGRVHIFEAEFNLLKENDHERTKDIRSDVLYPALYIMNNPCSFLNQTNRCDTYERRPTVCGMYPFKVNNSGTSLGLQPCPLGFMIIKDISSWATDTISKADITAAEKVEKLMQWEISLESYAIEASEFHSRESLQEMQIPYDELEMLSMFLLSKNALKKVPDISDVQEKHCSI</sequence>
<dbReference type="AlphaFoldDB" id="A0A099T364"/>
<evidence type="ECO:0000313" key="2">
    <source>
        <dbReference type="Proteomes" id="UP000029859"/>
    </source>
</evidence>